<dbReference type="Pfam" id="PF00708">
    <property type="entry name" value="Acylphosphatase"/>
    <property type="match status" value="1"/>
</dbReference>
<comment type="caution">
    <text evidence="5">Lacks conserved residue(s) required for the propagation of feature annotation.</text>
</comment>
<name>A0A8J6LFF8_TENMO</name>
<evidence type="ECO:0000313" key="9">
    <source>
        <dbReference type="Proteomes" id="UP000719412"/>
    </source>
</evidence>
<evidence type="ECO:0000256" key="3">
    <source>
        <dbReference type="ARBA" id="ARBA00022801"/>
    </source>
</evidence>
<dbReference type="EMBL" id="JABDTM020014395">
    <property type="protein sequence ID" value="KAH0819500.1"/>
    <property type="molecule type" value="Genomic_DNA"/>
</dbReference>
<feature type="domain" description="Acylphosphatase-like" evidence="7">
    <location>
        <begin position="436"/>
        <end position="526"/>
    </location>
</feature>
<dbReference type="Gene3D" id="3.30.70.100">
    <property type="match status" value="1"/>
</dbReference>
<protein>
    <recommendedName>
        <fullName evidence="2">acylphosphatase</fullName>
        <ecNumber evidence="2">3.6.1.7</ecNumber>
    </recommendedName>
</protein>
<comment type="caution">
    <text evidence="8">The sequence shown here is derived from an EMBL/GenBank/DDBJ whole genome shotgun (WGS) entry which is preliminary data.</text>
</comment>
<keyword evidence="3" id="KW-0378">Hydrolase</keyword>
<accession>A0A8J6LFF8</accession>
<reference evidence="8" key="2">
    <citation type="submission" date="2021-08" db="EMBL/GenBank/DDBJ databases">
        <authorList>
            <person name="Eriksson T."/>
        </authorList>
    </citation>
    <scope>NUCLEOTIDE SEQUENCE</scope>
    <source>
        <strain evidence="8">Stoneville</strain>
        <tissue evidence="8">Whole head</tissue>
    </source>
</reference>
<comment type="similarity">
    <text evidence="1 6">Belongs to the acylphosphatase family.</text>
</comment>
<comment type="catalytic activity">
    <reaction evidence="4">
        <text>an acyl phosphate + H2O = a carboxylate + phosphate + H(+)</text>
        <dbReference type="Rhea" id="RHEA:14965"/>
        <dbReference type="ChEBI" id="CHEBI:15377"/>
        <dbReference type="ChEBI" id="CHEBI:15378"/>
        <dbReference type="ChEBI" id="CHEBI:29067"/>
        <dbReference type="ChEBI" id="CHEBI:43474"/>
        <dbReference type="ChEBI" id="CHEBI:59918"/>
        <dbReference type="EC" id="3.6.1.7"/>
    </reaction>
</comment>
<dbReference type="GO" id="GO:0003998">
    <property type="term" value="F:acylphosphatase activity"/>
    <property type="evidence" value="ECO:0007669"/>
    <property type="project" value="UniProtKB-EC"/>
</dbReference>
<dbReference type="PANTHER" id="PTHR21054">
    <property type="entry name" value="ZINC METALLOPROTEINASE-RELATED"/>
    <property type="match status" value="1"/>
</dbReference>
<evidence type="ECO:0000256" key="1">
    <source>
        <dbReference type="ARBA" id="ARBA00005614"/>
    </source>
</evidence>
<dbReference type="InterPro" id="IPR020456">
    <property type="entry name" value="Acylphosphatase"/>
</dbReference>
<dbReference type="EC" id="3.6.1.7" evidence="2"/>
<sequence length="526" mass="60205">MHEIIIHNFKPNETVHYDLIIIKGAIRDKQKSTCRESRTDEKIYLELDSTNLSFKLVDVLPLYIICEGHDGKFQSPPNESNDVGNALRRITLGAKLLQSVVAEKLYEEKQGRKTFRLEDSCRVFRSSLNYLKARKMTQEELWTSLGREIVNSDLGHERIKFLSFLSCTKYCGENCEDNFTHDDIVKLTQAHVALGGGGLALFGTACLYTWPEKLSEVVEKFEDSTTVDRKKFMDDSCYRGTWGACFSTTLGAVLHELCHTFDLGHTQKGIMGRGFDDICKVFLCNKQTSPGKMYQNSIKFDEKFESNLTAARKTCSIQSENAKDQDDTFWTRSCLIFLAHHKWFNNTKPGNKKIIKFEPASRVVKSTDGLRVIELRNEDNGMVLLSWTFEGKILKYSFQLPEDDLGELRYHSVMISFWPLARIHFAKMNNADPFVSVEFEVYGKVQGVYFTKYCKELCEELGISGWVKNTKRGSIQGKLQGSRGNVEHMIIWLSNTGSPGSQVERCDLNNWQTLAKPDFRGFTIRF</sequence>
<evidence type="ECO:0000256" key="6">
    <source>
        <dbReference type="RuleBase" id="RU004168"/>
    </source>
</evidence>
<evidence type="ECO:0000256" key="5">
    <source>
        <dbReference type="PROSITE-ProRule" id="PRU00520"/>
    </source>
</evidence>
<dbReference type="PANTHER" id="PTHR21054:SF2">
    <property type="entry name" value="MIP04191P"/>
    <property type="match status" value="1"/>
</dbReference>
<dbReference type="SUPFAM" id="SSF54975">
    <property type="entry name" value="Acylphosphatase/BLUF domain-like"/>
    <property type="match status" value="1"/>
</dbReference>
<organism evidence="8 9">
    <name type="scientific">Tenebrio molitor</name>
    <name type="common">Yellow mealworm beetle</name>
    <dbReference type="NCBI Taxonomy" id="7067"/>
    <lineage>
        <taxon>Eukaryota</taxon>
        <taxon>Metazoa</taxon>
        <taxon>Ecdysozoa</taxon>
        <taxon>Arthropoda</taxon>
        <taxon>Hexapoda</taxon>
        <taxon>Insecta</taxon>
        <taxon>Pterygota</taxon>
        <taxon>Neoptera</taxon>
        <taxon>Endopterygota</taxon>
        <taxon>Coleoptera</taxon>
        <taxon>Polyphaga</taxon>
        <taxon>Cucujiformia</taxon>
        <taxon>Tenebrionidae</taxon>
        <taxon>Tenebrio</taxon>
    </lineage>
</organism>
<dbReference type="Pfam" id="PF12044">
    <property type="entry name" value="Metallopep"/>
    <property type="match status" value="1"/>
</dbReference>
<evidence type="ECO:0000259" key="7">
    <source>
        <dbReference type="PROSITE" id="PS51160"/>
    </source>
</evidence>
<dbReference type="InterPro" id="IPR036046">
    <property type="entry name" value="Acylphosphatase-like_dom_sf"/>
</dbReference>
<dbReference type="Proteomes" id="UP000719412">
    <property type="component" value="Unassembled WGS sequence"/>
</dbReference>
<gene>
    <name evidence="8" type="ORF">GEV33_003291</name>
</gene>
<dbReference type="InterPro" id="IPR053002">
    <property type="entry name" value="Metalloproteinase_M10B"/>
</dbReference>
<dbReference type="PROSITE" id="PS51160">
    <property type="entry name" value="ACYLPHOSPHATASE_3"/>
    <property type="match status" value="1"/>
</dbReference>
<dbReference type="FunFam" id="3.30.70.100:FF:000011">
    <property type="entry name" value="Acylphosphatase"/>
    <property type="match status" value="1"/>
</dbReference>
<evidence type="ECO:0000256" key="2">
    <source>
        <dbReference type="ARBA" id="ARBA00012150"/>
    </source>
</evidence>
<dbReference type="AlphaFoldDB" id="A0A8J6LFF8"/>
<evidence type="ECO:0000256" key="4">
    <source>
        <dbReference type="ARBA" id="ARBA00047645"/>
    </source>
</evidence>
<evidence type="ECO:0000313" key="8">
    <source>
        <dbReference type="EMBL" id="KAH0819500.1"/>
    </source>
</evidence>
<dbReference type="PRINTS" id="PR00112">
    <property type="entry name" value="ACYLPHPHTASE"/>
</dbReference>
<dbReference type="InterPro" id="IPR001792">
    <property type="entry name" value="Acylphosphatase-like_dom"/>
</dbReference>
<proteinExistence type="inferred from homology"/>
<keyword evidence="9" id="KW-1185">Reference proteome</keyword>
<dbReference type="InterPro" id="IPR021917">
    <property type="entry name" value="Unchr_Zn-peptidase-like"/>
</dbReference>
<reference evidence="8" key="1">
    <citation type="journal article" date="2020" name="J Insects Food Feed">
        <title>The yellow mealworm (Tenebrio molitor) genome: a resource for the emerging insects as food and feed industry.</title>
        <authorList>
            <person name="Eriksson T."/>
            <person name="Andere A."/>
            <person name="Kelstrup H."/>
            <person name="Emery V."/>
            <person name="Picard C."/>
        </authorList>
    </citation>
    <scope>NUCLEOTIDE SEQUENCE</scope>
    <source>
        <strain evidence="8">Stoneville</strain>
        <tissue evidence="8">Whole head</tissue>
    </source>
</reference>